<dbReference type="InterPro" id="IPR023996">
    <property type="entry name" value="TonB-dep_OMP_SusC/RagA"/>
</dbReference>
<dbReference type="GO" id="GO:0006826">
    <property type="term" value="P:iron ion transport"/>
    <property type="evidence" value="ECO:0007669"/>
    <property type="project" value="UniProtKB-KW"/>
</dbReference>
<dbReference type="InterPro" id="IPR008969">
    <property type="entry name" value="CarboxyPept-like_regulatory"/>
</dbReference>
<comment type="caution">
    <text evidence="13">The sequence shown here is derived from an EMBL/GenBank/DDBJ whole genome shotgun (WGS) entry which is preliminary data.</text>
</comment>
<keyword evidence="8 10" id="KW-0472">Membrane</keyword>
<dbReference type="Gene3D" id="2.60.40.1120">
    <property type="entry name" value="Carboxypeptidase-like, regulatory domain"/>
    <property type="match status" value="1"/>
</dbReference>
<reference evidence="13 14" key="1">
    <citation type="submission" date="2019-12" db="EMBL/GenBank/DDBJ databases">
        <authorList>
            <person name="Dong K."/>
        </authorList>
    </citation>
    <scope>NUCLEOTIDE SEQUENCE [LARGE SCALE GENOMIC DNA]</scope>
    <source>
        <strain evidence="13 14">JCM 31225</strain>
    </source>
</reference>
<dbReference type="Proteomes" id="UP000435036">
    <property type="component" value="Unassembled WGS sequence"/>
</dbReference>
<dbReference type="InterPro" id="IPR039426">
    <property type="entry name" value="TonB-dep_rcpt-like"/>
</dbReference>
<evidence type="ECO:0000256" key="5">
    <source>
        <dbReference type="ARBA" id="ARBA00022692"/>
    </source>
</evidence>
<evidence type="ECO:0000256" key="9">
    <source>
        <dbReference type="ARBA" id="ARBA00023237"/>
    </source>
</evidence>
<dbReference type="Gene3D" id="2.40.170.20">
    <property type="entry name" value="TonB-dependent receptor, beta-barrel domain"/>
    <property type="match status" value="1"/>
</dbReference>
<feature type="domain" description="Secretin/TonB short N-terminal" evidence="12">
    <location>
        <begin position="64"/>
        <end position="115"/>
    </location>
</feature>
<dbReference type="SUPFAM" id="SSF56935">
    <property type="entry name" value="Porins"/>
    <property type="match status" value="1"/>
</dbReference>
<keyword evidence="14" id="KW-1185">Reference proteome</keyword>
<gene>
    <name evidence="13" type="ORF">GQF63_10830</name>
</gene>
<dbReference type="InterPro" id="IPR012910">
    <property type="entry name" value="Plug_dom"/>
</dbReference>
<keyword evidence="7 11" id="KW-0798">TonB box</keyword>
<dbReference type="InterPro" id="IPR036942">
    <property type="entry name" value="Beta-barrel_TonB_sf"/>
</dbReference>
<comment type="similarity">
    <text evidence="10 11">Belongs to the TonB-dependent receptor family.</text>
</comment>
<dbReference type="InterPro" id="IPR023997">
    <property type="entry name" value="TonB-dep_OMP_SusC/RagA_CS"/>
</dbReference>
<keyword evidence="4" id="KW-0406">Ion transport</keyword>
<dbReference type="Pfam" id="PF07660">
    <property type="entry name" value="STN"/>
    <property type="match status" value="1"/>
</dbReference>
<dbReference type="Pfam" id="PF07715">
    <property type="entry name" value="Plug"/>
    <property type="match status" value="1"/>
</dbReference>
<dbReference type="EMBL" id="WSQA01000007">
    <property type="protein sequence ID" value="MVZ62519.1"/>
    <property type="molecule type" value="Genomic_DNA"/>
</dbReference>
<dbReference type="GO" id="GO:0009279">
    <property type="term" value="C:cell outer membrane"/>
    <property type="evidence" value="ECO:0007669"/>
    <property type="project" value="UniProtKB-SubCell"/>
</dbReference>
<dbReference type="Pfam" id="PF13715">
    <property type="entry name" value="CarbopepD_reg_2"/>
    <property type="match status" value="1"/>
</dbReference>
<organism evidence="13 14">
    <name type="scientific">Sphingobacterium humi</name>
    <dbReference type="NCBI Taxonomy" id="1796905"/>
    <lineage>
        <taxon>Bacteria</taxon>
        <taxon>Pseudomonadati</taxon>
        <taxon>Bacteroidota</taxon>
        <taxon>Sphingobacteriia</taxon>
        <taxon>Sphingobacteriales</taxon>
        <taxon>Sphingobacteriaceae</taxon>
        <taxon>Sphingobacterium</taxon>
    </lineage>
</organism>
<evidence type="ECO:0000256" key="8">
    <source>
        <dbReference type="ARBA" id="ARBA00023136"/>
    </source>
</evidence>
<evidence type="ECO:0000256" key="1">
    <source>
        <dbReference type="ARBA" id="ARBA00004571"/>
    </source>
</evidence>
<evidence type="ECO:0000313" key="14">
    <source>
        <dbReference type="Proteomes" id="UP000435036"/>
    </source>
</evidence>
<keyword evidence="5 10" id="KW-0812">Transmembrane</keyword>
<dbReference type="InterPro" id="IPR011662">
    <property type="entry name" value="Secretin/TonB_short_N"/>
</dbReference>
<comment type="subcellular location">
    <subcellularLocation>
        <location evidence="1 10">Cell outer membrane</location>
        <topology evidence="1 10">Multi-pass membrane protein</topology>
    </subcellularLocation>
</comment>
<evidence type="ECO:0000256" key="7">
    <source>
        <dbReference type="ARBA" id="ARBA00023077"/>
    </source>
</evidence>
<keyword evidence="4" id="KW-0410">Iron transport</keyword>
<keyword evidence="3 10" id="KW-1134">Transmembrane beta strand</keyword>
<dbReference type="InterPro" id="IPR000531">
    <property type="entry name" value="Beta-barrel_TonB"/>
</dbReference>
<dbReference type="SMART" id="SM00965">
    <property type="entry name" value="STN"/>
    <property type="match status" value="1"/>
</dbReference>
<evidence type="ECO:0000256" key="3">
    <source>
        <dbReference type="ARBA" id="ARBA00022452"/>
    </source>
</evidence>
<name>A0A6N8L0I0_9SPHI</name>
<dbReference type="InterPro" id="IPR037066">
    <property type="entry name" value="Plug_dom_sf"/>
</dbReference>
<keyword evidence="6" id="KW-0408">Iron</keyword>
<evidence type="ECO:0000256" key="11">
    <source>
        <dbReference type="RuleBase" id="RU003357"/>
    </source>
</evidence>
<evidence type="ECO:0000256" key="6">
    <source>
        <dbReference type="ARBA" id="ARBA00023004"/>
    </source>
</evidence>
<dbReference type="Gene3D" id="2.170.130.10">
    <property type="entry name" value="TonB-dependent receptor, plug domain"/>
    <property type="match status" value="1"/>
</dbReference>
<dbReference type="Pfam" id="PF00593">
    <property type="entry name" value="TonB_dep_Rec_b-barrel"/>
    <property type="match status" value="1"/>
</dbReference>
<proteinExistence type="inferred from homology"/>
<accession>A0A6N8L0I0</accession>
<dbReference type="NCBIfam" id="TIGR04056">
    <property type="entry name" value="OMP_RagA_SusC"/>
    <property type="match status" value="1"/>
</dbReference>
<dbReference type="AlphaFoldDB" id="A0A6N8L0I0"/>
<evidence type="ECO:0000313" key="13">
    <source>
        <dbReference type="EMBL" id="MVZ62519.1"/>
    </source>
</evidence>
<keyword evidence="2 10" id="KW-0813">Transport</keyword>
<dbReference type="SUPFAM" id="SSF49464">
    <property type="entry name" value="Carboxypeptidase regulatory domain-like"/>
    <property type="match status" value="1"/>
</dbReference>
<dbReference type="PROSITE" id="PS52016">
    <property type="entry name" value="TONB_DEPENDENT_REC_3"/>
    <property type="match status" value="1"/>
</dbReference>
<evidence type="ECO:0000256" key="10">
    <source>
        <dbReference type="PROSITE-ProRule" id="PRU01360"/>
    </source>
</evidence>
<dbReference type="NCBIfam" id="TIGR04057">
    <property type="entry name" value="SusC_RagA_signa"/>
    <property type="match status" value="1"/>
</dbReference>
<evidence type="ECO:0000256" key="2">
    <source>
        <dbReference type="ARBA" id="ARBA00022448"/>
    </source>
</evidence>
<keyword evidence="9 10" id="KW-0998">Cell outer membrane</keyword>
<evidence type="ECO:0000256" key="4">
    <source>
        <dbReference type="ARBA" id="ARBA00022496"/>
    </source>
</evidence>
<sequence>MKISWKRRYYLFFFKPLLVMKVFFLICAFNLVHASSLLSQQLQFKMKNASIDQVLLKISKEVKYDLVYDAKLFVGLKKVDVTFNQTTVKEALDQLFLNLPFTYEVKKSVIVIRKSKNPIKVEITSKIQQKKITGRITDEQNNPLASVTVQAVGSTSAASSNADGSFELTVPASVTTLHISLIGYLDQEVNIANQNNINIQLKTSINNLDEVVVVGYGTQSKRLISGSVSNLKEEEFNKGVNRNAVDLLRGKIPGLTITSGSGDVSKGETIRLRGTSSLTGSSAPFVVIDGVPGLNINSVAPQDIESISVLKDASAAAIYGSRSAGGVILITTKKGKPNAPIINYEGYAGVDKVSNKPKMLTADGWRAYVKEKNLNVSGLDKGANTDWFDEILRTGASQNHSLSVSGGNDNSVYRGSMNYLDRQGLAIGNDLKLLNGRLAFTQKAMDDKLEISLIGGITQRDYSPTNDRNFVLAYNMLPVYPVKNEDGTWFDSRGYDEGNPVRNLTYNSIDNKESRYFLNAQGKINILSNLIGRVNLLRERGSNDYGLYNNSETESGRDDGGFASRQSWTNDRNLLETTLEYLINTESKHNLSILGGYSYEDNYYQNAGAQSRQFVTDFFDYNNLAAGEVLRAGDVWSGANMNKLISFFGRANYSFDERYVLSASVRRDGSSKFGKNHKWGFFPSVSAAWNILREPFAKQELFDDLKLRVGYGIIGNQDGLNPYQTLELYASSGRYYDNGSWYQAYKIGQNANPNLKWEETAMFNIGVDFALLKSRLSGTIEYYNKNTNDLLYMYQVPVPPYLYPSMIANVGSMSNKGVEVLLNGTAIQKDNFSWNVSVNFAKNKNKITKLSNEDFSTSSIKLGSAAVRGAAHTTTHILEEGKEVGTFFGWKSLGLDENGKYIFDDMIDGKPGLTDDDRTYIGSAQPKFTYGITNSFTYKNIDFSFFLRGVYGNDVLNFSRMAYATTLWLPGGNVLEEALTNGLTDNPKYSSFNIEKGSFLRLDNATLGYRLPANSIKYVKGLRLFVNAQNLFLITNYKGMDPEVDMGGLAPGMEGRNYYPKAKTISFGLNLTL</sequence>
<protein>
    <submittedName>
        <fullName evidence="13">SusC/RagA family TonB-linked outer membrane protein</fullName>
    </submittedName>
</protein>
<evidence type="ECO:0000259" key="12">
    <source>
        <dbReference type="SMART" id="SM00965"/>
    </source>
</evidence>